<reference evidence="2" key="1">
    <citation type="submission" date="2019-04" db="EMBL/GenBank/DDBJ databases">
        <title>Sequencing of skin fungus with MAO and IRED activity.</title>
        <authorList>
            <person name="Marsaioli A.J."/>
            <person name="Bonatto J.M.C."/>
            <person name="Reis Junior O."/>
        </authorList>
    </citation>
    <scope>NUCLEOTIDE SEQUENCE</scope>
    <source>
        <strain evidence="2">28M1</strain>
    </source>
</reference>
<dbReference type="AlphaFoldDB" id="A0A9P5C637"/>
<feature type="region of interest" description="Disordered" evidence="1">
    <location>
        <begin position="169"/>
        <end position="192"/>
    </location>
</feature>
<evidence type="ECO:0000256" key="1">
    <source>
        <dbReference type="SAM" id="MobiDB-lite"/>
    </source>
</evidence>
<evidence type="ECO:0000313" key="3">
    <source>
        <dbReference type="Proteomes" id="UP000758155"/>
    </source>
</evidence>
<protein>
    <submittedName>
        <fullName evidence="2">Uncharacterized protein</fullName>
    </submittedName>
</protein>
<dbReference type="EMBL" id="SWKV01000004">
    <property type="protein sequence ID" value="KAF3046672.1"/>
    <property type="molecule type" value="Genomic_DNA"/>
</dbReference>
<accession>A0A9P5C637</accession>
<comment type="caution">
    <text evidence="2">The sequence shown here is derived from an EMBL/GenBank/DDBJ whole genome shotgun (WGS) entry which is preliminary data.</text>
</comment>
<sequence>MSDEVLVHISTAATRQNDEVFRSLASAYIDFQPHSTDREGPLWKRARMIQTAERQPKQPSTGAKTNAIGAAANSAAPTASKDAYGSFSSNIPSEGHYLEEDESGRPISRLAQLDRSYLSWRRLATPKSSFAHSEAELRTVPDGLGSDNGFIEDSQTALQALQSQLQDTYSAASADTSEDNSGEGDLAKSRSHLANSTSMIRFQGSETIEGNQLPAPLDENALKDLNVSLSHKPTDLPTASSPGSRDRLEVVTDETNFSELQIDAFPPPPITSVGRPRVLPSQVTTHLAAIKAKNSTRFRPLEVRRDLEHDERGFWRIDCSRWSLNAQRDFWLSLCEHVCNGRVGWATTLHRETGVHAEPGLIRLYCWGEVVEHMWLLVWLCSKGKASGTESKWIDASGIAVIEMA</sequence>
<dbReference type="OrthoDB" id="5395975at2759"/>
<keyword evidence="3" id="KW-1185">Reference proteome</keyword>
<gene>
    <name evidence="2" type="ORF">E8E12_011514</name>
</gene>
<organism evidence="2 3">
    <name type="scientific">Didymella heteroderae</name>
    <dbReference type="NCBI Taxonomy" id="1769908"/>
    <lineage>
        <taxon>Eukaryota</taxon>
        <taxon>Fungi</taxon>
        <taxon>Dikarya</taxon>
        <taxon>Ascomycota</taxon>
        <taxon>Pezizomycotina</taxon>
        <taxon>Dothideomycetes</taxon>
        <taxon>Pleosporomycetidae</taxon>
        <taxon>Pleosporales</taxon>
        <taxon>Pleosporineae</taxon>
        <taxon>Didymellaceae</taxon>
        <taxon>Didymella</taxon>
    </lineage>
</organism>
<evidence type="ECO:0000313" key="2">
    <source>
        <dbReference type="EMBL" id="KAF3046672.1"/>
    </source>
</evidence>
<dbReference type="Proteomes" id="UP000758155">
    <property type="component" value="Unassembled WGS sequence"/>
</dbReference>
<proteinExistence type="predicted"/>
<name>A0A9P5C637_9PLEO</name>